<proteinExistence type="predicted"/>
<sequence length="172" mass="19074">MHANLRKRKHGGNIDDEIALQVLHSDLSRIPNKLTASKNSRAPRDEGRSEFHENVQEVEEIGHRAEEGDRRGEADVDGETRGTADVRSVEIERIEEEGEDGGDEEDVVPVGDDAAVRVQDLMPPWKDLAAVVYGDRSSVRCGGGYGLGEEEAERSDLIHLPWRIPVLIGFRS</sequence>
<evidence type="ECO:0000313" key="2">
    <source>
        <dbReference type="EMBL" id="KAF3569393.1"/>
    </source>
</evidence>
<comment type="caution">
    <text evidence="2">The sequence shown here is derived from an EMBL/GenBank/DDBJ whole genome shotgun (WGS) entry which is preliminary data.</text>
</comment>
<accession>A0ABQ7DAJ9</accession>
<organism evidence="2 3">
    <name type="scientific">Brassica cretica</name>
    <name type="common">Mustard</name>
    <dbReference type="NCBI Taxonomy" id="69181"/>
    <lineage>
        <taxon>Eukaryota</taxon>
        <taxon>Viridiplantae</taxon>
        <taxon>Streptophyta</taxon>
        <taxon>Embryophyta</taxon>
        <taxon>Tracheophyta</taxon>
        <taxon>Spermatophyta</taxon>
        <taxon>Magnoliopsida</taxon>
        <taxon>eudicotyledons</taxon>
        <taxon>Gunneridae</taxon>
        <taxon>Pentapetalae</taxon>
        <taxon>rosids</taxon>
        <taxon>malvids</taxon>
        <taxon>Brassicales</taxon>
        <taxon>Brassicaceae</taxon>
        <taxon>Brassiceae</taxon>
        <taxon>Brassica</taxon>
    </lineage>
</organism>
<dbReference type="EMBL" id="QGKV02000759">
    <property type="protein sequence ID" value="KAF3569393.1"/>
    <property type="molecule type" value="Genomic_DNA"/>
</dbReference>
<feature type="compositionally biased region" description="Acidic residues" evidence="1">
    <location>
        <begin position="93"/>
        <end position="107"/>
    </location>
</feature>
<reference evidence="2 3" key="1">
    <citation type="journal article" date="2020" name="BMC Genomics">
        <title>Intraspecific diversification of the crop wild relative Brassica cretica Lam. using demographic model selection.</title>
        <authorList>
            <person name="Kioukis A."/>
            <person name="Michalopoulou V.A."/>
            <person name="Briers L."/>
            <person name="Pirintsos S."/>
            <person name="Studholme D.J."/>
            <person name="Pavlidis P."/>
            <person name="Sarris P.F."/>
        </authorList>
    </citation>
    <scope>NUCLEOTIDE SEQUENCE [LARGE SCALE GENOMIC DNA]</scope>
    <source>
        <strain evidence="3">cv. PFS-1207/04</strain>
    </source>
</reference>
<keyword evidence="3" id="KW-1185">Reference proteome</keyword>
<feature type="region of interest" description="Disordered" evidence="1">
    <location>
        <begin position="31"/>
        <end position="107"/>
    </location>
</feature>
<evidence type="ECO:0000256" key="1">
    <source>
        <dbReference type="SAM" id="MobiDB-lite"/>
    </source>
</evidence>
<gene>
    <name evidence="2" type="ORF">DY000_02018978</name>
</gene>
<name>A0ABQ7DAJ9_BRACR</name>
<evidence type="ECO:0000313" key="3">
    <source>
        <dbReference type="Proteomes" id="UP000266723"/>
    </source>
</evidence>
<protein>
    <submittedName>
        <fullName evidence="2">Uncharacterized protein</fullName>
    </submittedName>
</protein>
<dbReference type="Proteomes" id="UP000266723">
    <property type="component" value="Unassembled WGS sequence"/>
</dbReference>
<feature type="compositionally biased region" description="Basic and acidic residues" evidence="1">
    <location>
        <begin position="42"/>
        <end position="92"/>
    </location>
</feature>